<keyword evidence="10" id="KW-1185">Reference proteome</keyword>
<evidence type="ECO:0000256" key="3">
    <source>
        <dbReference type="ARBA" id="ARBA00022475"/>
    </source>
</evidence>
<dbReference type="PANTHER" id="PTHR30465:SF43">
    <property type="entry name" value="OLIGOPEPTIDE ABC TRANSPORTER, PERMEASE PROTEIN"/>
    <property type="match status" value="1"/>
</dbReference>
<feature type="transmembrane region" description="Helical" evidence="7">
    <location>
        <begin position="141"/>
        <end position="163"/>
    </location>
</feature>
<keyword evidence="2 7" id="KW-0813">Transport</keyword>
<evidence type="ECO:0000256" key="4">
    <source>
        <dbReference type="ARBA" id="ARBA00022692"/>
    </source>
</evidence>
<evidence type="ECO:0000313" key="9">
    <source>
        <dbReference type="EMBL" id="MBB0232785.1"/>
    </source>
</evidence>
<dbReference type="GO" id="GO:0055085">
    <property type="term" value="P:transmembrane transport"/>
    <property type="evidence" value="ECO:0007669"/>
    <property type="project" value="InterPro"/>
</dbReference>
<evidence type="ECO:0000256" key="1">
    <source>
        <dbReference type="ARBA" id="ARBA00004651"/>
    </source>
</evidence>
<dbReference type="EMBL" id="VKHS01001174">
    <property type="protein sequence ID" value="MBB0232785.1"/>
    <property type="molecule type" value="Genomic_DNA"/>
</dbReference>
<evidence type="ECO:0000256" key="2">
    <source>
        <dbReference type="ARBA" id="ARBA00022448"/>
    </source>
</evidence>
<dbReference type="SUPFAM" id="SSF161098">
    <property type="entry name" value="MetI-like"/>
    <property type="match status" value="1"/>
</dbReference>
<dbReference type="PANTHER" id="PTHR30465">
    <property type="entry name" value="INNER MEMBRANE ABC TRANSPORTER"/>
    <property type="match status" value="1"/>
</dbReference>
<evidence type="ECO:0000313" key="10">
    <source>
        <dbReference type="Proteomes" id="UP000530234"/>
    </source>
</evidence>
<feature type="transmembrane region" description="Helical" evidence="7">
    <location>
        <begin position="295"/>
        <end position="318"/>
    </location>
</feature>
<dbReference type="AlphaFoldDB" id="A0A7W3T887"/>
<keyword evidence="3" id="KW-1003">Cell membrane</keyword>
<feature type="transmembrane region" description="Helical" evidence="7">
    <location>
        <begin position="253"/>
        <end position="275"/>
    </location>
</feature>
<comment type="similarity">
    <text evidence="7">Belongs to the binding-protein-dependent transport system permease family.</text>
</comment>
<comment type="caution">
    <text evidence="9">The sequence shown here is derived from an EMBL/GenBank/DDBJ whole genome shotgun (WGS) entry which is preliminary data.</text>
</comment>
<dbReference type="Gene3D" id="1.10.3720.10">
    <property type="entry name" value="MetI-like"/>
    <property type="match status" value="1"/>
</dbReference>
<proteinExistence type="inferred from homology"/>
<keyword evidence="4 7" id="KW-0812">Transmembrane</keyword>
<sequence length="334" mass="36620">MLSYILRRLLWTLPTLLAISVVVFVIINLPPGDFVTSLIAYRRQQGLQVGEEEIAQYRAAYGLDQPLIVQYGYWISNMVFRGDLGISFEYTRPVTTLIGERLPATVLLAVTALLFTWVLAFPIGVYAAVRQYSIGDHLATGLGFLGLATPNFLLALVLMYLGFRWFGYVPAGLCSPEFCDAAWNLGKLIDLLQHLWLPVVVVGTAGMAGLIRILRANLLDELRKPYVVAARARGVPERRLVVRYPLRVAMNPFISTVGWVLPGLFAGDIVVGQILGLPTIGPLLLNALRQQDMYLAGSLIMVISVLTVIGTLISDLLLAWADPRVRLGVTGGAS</sequence>
<evidence type="ECO:0000256" key="7">
    <source>
        <dbReference type="RuleBase" id="RU363032"/>
    </source>
</evidence>
<feature type="domain" description="ABC transmembrane type-1" evidence="8">
    <location>
        <begin position="102"/>
        <end position="318"/>
    </location>
</feature>
<comment type="subcellular location">
    <subcellularLocation>
        <location evidence="1 7">Cell membrane</location>
        <topology evidence="1 7">Multi-pass membrane protein</topology>
    </subcellularLocation>
</comment>
<accession>A0A7W3T887</accession>
<dbReference type="Pfam" id="PF19300">
    <property type="entry name" value="BPD_transp_1_N"/>
    <property type="match status" value="1"/>
</dbReference>
<dbReference type="Proteomes" id="UP000530234">
    <property type="component" value="Unassembled WGS sequence"/>
</dbReference>
<feature type="transmembrane region" description="Helical" evidence="7">
    <location>
        <begin position="9"/>
        <end position="29"/>
    </location>
</feature>
<dbReference type="InterPro" id="IPR000515">
    <property type="entry name" value="MetI-like"/>
</dbReference>
<dbReference type="Pfam" id="PF00528">
    <property type="entry name" value="BPD_transp_1"/>
    <property type="match status" value="1"/>
</dbReference>
<dbReference type="GO" id="GO:0005886">
    <property type="term" value="C:plasma membrane"/>
    <property type="evidence" value="ECO:0007669"/>
    <property type="project" value="UniProtKB-SubCell"/>
</dbReference>
<name>A0A7W3T887_9ACTN</name>
<reference evidence="10" key="1">
    <citation type="submission" date="2019-10" db="EMBL/GenBank/DDBJ databases">
        <title>Streptomyces sp. nov., a novel actinobacterium isolated from alkaline environment.</title>
        <authorList>
            <person name="Golinska P."/>
        </authorList>
    </citation>
    <scope>NUCLEOTIDE SEQUENCE [LARGE SCALE GENOMIC DNA]</scope>
    <source>
        <strain evidence="10">DSM 42108</strain>
    </source>
</reference>
<organism evidence="9 10">
    <name type="scientific">Streptomyces calidiresistens</name>
    <dbReference type="NCBI Taxonomy" id="1485586"/>
    <lineage>
        <taxon>Bacteria</taxon>
        <taxon>Bacillati</taxon>
        <taxon>Actinomycetota</taxon>
        <taxon>Actinomycetes</taxon>
        <taxon>Kitasatosporales</taxon>
        <taxon>Streptomycetaceae</taxon>
        <taxon>Streptomyces</taxon>
    </lineage>
</organism>
<keyword evidence="5 7" id="KW-1133">Transmembrane helix</keyword>
<evidence type="ECO:0000256" key="6">
    <source>
        <dbReference type="ARBA" id="ARBA00023136"/>
    </source>
</evidence>
<protein>
    <submittedName>
        <fullName evidence="9">ABC transporter permease subunit</fullName>
    </submittedName>
</protein>
<feature type="transmembrane region" description="Helical" evidence="7">
    <location>
        <begin position="195"/>
        <end position="214"/>
    </location>
</feature>
<gene>
    <name evidence="9" type="ORF">FOE67_25675</name>
</gene>
<dbReference type="InterPro" id="IPR035906">
    <property type="entry name" value="MetI-like_sf"/>
</dbReference>
<keyword evidence="6 7" id="KW-0472">Membrane</keyword>
<evidence type="ECO:0000259" key="8">
    <source>
        <dbReference type="PROSITE" id="PS50928"/>
    </source>
</evidence>
<feature type="transmembrane region" description="Helical" evidence="7">
    <location>
        <begin position="106"/>
        <end position="129"/>
    </location>
</feature>
<dbReference type="InterPro" id="IPR045621">
    <property type="entry name" value="BPD_transp_1_N"/>
</dbReference>
<dbReference type="PROSITE" id="PS50928">
    <property type="entry name" value="ABC_TM1"/>
    <property type="match status" value="1"/>
</dbReference>
<evidence type="ECO:0000256" key="5">
    <source>
        <dbReference type="ARBA" id="ARBA00022989"/>
    </source>
</evidence>